<accession>A0A8S9JMR3</accession>
<organism evidence="2 3">
    <name type="scientific">Brassica cretica</name>
    <name type="common">Mustard</name>
    <dbReference type="NCBI Taxonomy" id="69181"/>
    <lineage>
        <taxon>Eukaryota</taxon>
        <taxon>Viridiplantae</taxon>
        <taxon>Streptophyta</taxon>
        <taxon>Embryophyta</taxon>
        <taxon>Tracheophyta</taxon>
        <taxon>Spermatophyta</taxon>
        <taxon>Magnoliopsida</taxon>
        <taxon>eudicotyledons</taxon>
        <taxon>Gunneridae</taxon>
        <taxon>Pentapetalae</taxon>
        <taxon>rosids</taxon>
        <taxon>malvids</taxon>
        <taxon>Brassicales</taxon>
        <taxon>Brassicaceae</taxon>
        <taxon>Brassiceae</taxon>
        <taxon>Brassica</taxon>
    </lineage>
</organism>
<sequence length="55" mass="6031">MKVFSHCPINEEWRIDGSSGGDERVGAGAGENGNELEIGDHEGAFETDRHVFSFH</sequence>
<protein>
    <submittedName>
        <fullName evidence="2">Uncharacterized protein</fullName>
    </submittedName>
</protein>
<reference evidence="2" key="1">
    <citation type="submission" date="2019-12" db="EMBL/GenBank/DDBJ databases">
        <title>Genome sequencing and annotation of Brassica cretica.</title>
        <authorList>
            <person name="Studholme D.J."/>
            <person name="Sarris P.F."/>
        </authorList>
    </citation>
    <scope>NUCLEOTIDE SEQUENCE</scope>
    <source>
        <strain evidence="2">PFS-001/15</strain>
        <tissue evidence="2">Leaf</tissue>
    </source>
</reference>
<comment type="caution">
    <text evidence="2">The sequence shown here is derived from an EMBL/GenBank/DDBJ whole genome shotgun (WGS) entry which is preliminary data.</text>
</comment>
<gene>
    <name evidence="2" type="ORF">F2Q68_00004390</name>
</gene>
<dbReference type="AlphaFoldDB" id="A0A8S9JMR3"/>
<feature type="compositionally biased region" description="Basic and acidic residues" evidence="1">
    <location>
        <begin position="13"/>
        <end position="25"/>
    </location>
</feature>
<proteinExistence type="predicted"/>
<feature type="region of interest" description="Disordered" evidence="1">
    <location>
        <begin position="13"/>
        <end position="37"/>
    </location>
</feature>
<dbReference type="EMBL" id="QGKW02001660">
    <property type="protein sequence ID" value="KAF2583441.1"/>
    <property type="molecule type" value="Genomic_DNA"/>
</dbReference>
<evidence type="ECO:0000313" key="2">
    <source>
        <dbReference type="EMBL" id="KAF2583441.1"/>
    </source>
</evidence>
<evidence type="ECO:0000256" key="1">
    <source>
        <dbReference type="SAM" id="MobiDB-lite"/>
    </source>
</evidence>
<name>A0A8S9JMR3_BRACR</name>
<evidence type="ECO:0000313" key="3">
    <source>
        <dbReference type="Proteomes" id="UP000712281"/>
    </source>
</evidence>
<dbReference type="Proteomes" id="UP000712281">
    <property type="component" value="Unassembled WGS sequence"/>
</dbReference>